<dbReference type="OrthoDB" id="885342at2"/>
<proteinExistence type="predicted"/>
<name>A0A2U8W7M3_9HYPH</name>
<evidence type="ECO:0000313" key="2">
    <source>
        <dbReference type="EMBL" id="AWN42107.1"/>
    </source>
</evidence>
<keyword evidence="1" id="KW-0472">Membrane</keyword>
<feature type="transmembrane region" description="Helical" evidence="1">
    <location>
        <begin position="169"/>
        <end position="188"/>
    </location>
</feature>
<feature type="transmembrane region" description="Helical" evidence="1">
    <location>
        <begin position="194"/>
        <end position="213"/>
    </location>
</feature>
<gene>
    <name evidence="2" type="ORF">DK389_18390</name>
</gene>
<dbReference type="PANTHER" id="PTHR37314">
    <property type="entry name" value="SLR0142 PROTEIN"/>
    <property type="match status" value="1"/>
</dbReference>
<sequence length="220" mass="22367">MKRSSQLAYGLVLTATAGYVDALGFVRLGGLYTSFMSGNTTQFSVALGHGEWRHAILPCLLVGMFLIGSVLGSGLSLVVPARWATPVVLTFEALAVLGALSLGIATPDLGLAALFMALAMGAQNAVLVQVQGFRAGTTFVTGALFSLGQKIALALTGRGPRYGWVGDGAVWLALLCGALGGAVAYGSFGLLALILPAAVTSAFAVSAALHSALRPVEKTA</sequence>
<dbReference type="RefSeq" id="WP_109891665.1">
    <property type="nucleotide sequence ID" value="NZ_CP029550.1"/>
</dbReference>
<dbReference type="Proteomes" id="UP000245926">
    <property type="component" value="Chromosome"/>
</dbReference>
<evidence type="ECO:0000313" key="3">
    <source>
        <dbReference type="Proteomes" id="UP000245926"/>
    </source>
</evidence>
<evidence type="ECO:0000256" key="1">
    <source>
        <dbReference type="SAM" id="Phobius"/>
    </source>
</evidence>
<keyword evidence="1" id="KW-0812">Transmembrane</keyword>
<organism evidence="2 3">
    <name type="scientific">Methylobacterium durans</name>
    <dbReference type="NCBI Taxonomy" id="2202825"/>
    <lineage>
        <taxon>Bacteria</taxon>
        <taxon>Pseudomonadati</taxon>
        <taxon>Pseudomonadota</taxon>
        <taxon>Alphaproteobacteria</taxon>
        <taxon>Hyphomicrobiales</taxon>
        <taxon>Methylobacteriaceae</taxon>
        <taxon>Methylobacterium</taxon>
    </lineage>
</organism>
<dbReference type="Pfam" id="PF06912">
    <property type="entry name" value="DUF1275"/>
    <property type="match status" value="1"/>
</dbReference>
<dbReference type="KEGG" id="mets:DK389_18390"/>
<reference evidence="3" key="1">
    <citation type="submission" date="2018-05" db="EMBL/GenBank/DDBJ databases">
        <title>Complete Genome Sequence of Methylobacterium sp. 17SD2-17.</title>
        <authorList>
            <person name="Srinivasan S."/>
        </authorList>
    </citation>
    <scope>NUCLEOTIDE SEQUENCE [LARGE SCALE GENOMIC DNA]</scope>
    <source>
        <strain evidence="3">17SD2-17</strain>
    </source>
</reference>
<accession>A0A2U8W7M3</accession>
<feature type="transmembrane region" description="Helical" evidence="1">
    <location>
        <begin position="55"/>
        <end position="79"/>
    </location>
</feature>
<dbReference type="InterPro" id="IPR010699">
    <property type="entry name" value="DUF1275"/>
</dbReference>
<dbReference type="EMBL" id="CP029550">
    <property type="protein sequence ID" value="AWN42107.1"/>
    <property type="molecule type" value="Genomic_DNA"/>
</dbReference>
<dbReference type="PANTHER" id="PTHR37314:SF4">
    <property type="entry name" value="UPF0700 TRANSMEMBRANE PROTEIN YOAK"/>
    <property type="match status" value="1"/>
</dbReference>
<feature type="transmembrane region" description="Helical" evidence="1">
    <location>
        <begin position="91"/>
        <end position="119"/>
    </location>
</feature>
<dbReference type="AlphaFoldDB" id="A0A2U8W7M3"/>
<keyword evidence="3" id="KW-1185">Reference proteome</keyword>
<keyword evidence="1" id="KW-1133">Transmembrane helix</keyword>
<protein>
    <submittedName>
        <fullName evidence="2">DUF1275 domain-containing protein</fullName>
    </submittedName>
</protein>